<name>A0A3E4QQ98_9ACTN</name>
<proteinExistence type="predicted"/>
<dbReference type="Proteomes" id="UP000260943">
    <property type="component" value="Unassembled WGS sequence"/>
</dbReference>
<feature type="transmembrane region" description="Helical" evidence="2">
    <location>
        <begin position="136"/>
        <end position="157"/>
    </location>
</feature>
<dbReference type="AlphaFoldDB" id="A0A3E4QQ98"/>
<keyword evidence="2" id="KW-0812">Transmembrane</keyword>
<evidence type="ECO:0000256" key="1">
    <source>
        <dbReference type="SAM" id="MobiDB-lite"/>
    </source>
</evidence>
<keyword evidence="2" id="KW-0472">Membrane</keyword>
<gene>
    <name evidence="3" type="ORF">DXC81_08570</name>
</gene>
<dbReference type="EMBL" id="QSRJ01000010">
    <property type="protein sequence ID" value="RGL08418.1"/>
    <property type="molecule type" value="Genomic_DNA"/>
</dbReference>
<evidence type="ECO:0000313" key="3">
    <source>
        <dbReference type="EMBL" id="RGL08418.1"/>
    </source>
</evidence>
<evidence type="ECO:0000256" key="2">
    <source>
        <dbReference type="SAM" id="Phobius"/>
    </source>
</evidence>
<feature type="region of interest" description="Disordered" evidence="1">
    <location>
        <begin position="49"/>
        <end position="73"/>
    </location>
</feature>
<protein>
    <submittedName>
        <fullName evidence="3">Uncharacterized protein</fullName>
    </submittedName>
</protein>
<organism evidence="3 4">
    <name type="scientific">Collinsella tanakaei</name>
    <dbReference type="NCBI Taxonomy" id="626935"/>
    <lineage>
        <taxon>Bacteria</taxon>
        <taxon>Bacillati</taxon>
        <taxon>Actinomycetota</taxon>
        <taxon>Coriobacteriia</taxon>
        <taxon>Coriobacteriales</taxon>
        <taxon>Coriobacteriaceae</taxon>
        <taxon>Collinsella</taxon>
    </lineage>
</organism>
<reference evidence="3 4" key="1">
    <citation type="submission" date="2018-08" db="EMBL/GenBank/DDBJ databases">
        <title>A genome reference for cultivated species of the human gut microbiota.</title>
        <authorList>
            <person name="Zou Y."/>
            <person name="Xue W."/>
            <person name="Luo G."/>
        </authorList>
    </citation>
    <scope>NUCLEOTIDE SEQUENCE [LARGE SCALE GENOMIC DNA]</scope>
    <source>
        <strain evidence="3 4">TF08-14</strain>
    </source>
</reference>
<accession>A0A3E4QQ98</accession>
<dbReference type="RefSeq" id="WP_117680023.1">
    <property type="nucleotide sequence ID" value="NZ_CAJJKC010000004.1"/>
</dbReference>
<sequence>MNLFIETPQRAAERLERERRYVRAAAPARDIARVQDGAASTMAASLDLDEPDSVARHRPGNRPYAAQPRAGQPYSVAQDSYQRELAFDKQRARRRKVTGMLKMALFVLLLPVVLVVVFIAAYALACIANGASPQELLGLLGALLERMGGFVAGALAAS</sequence>
<keyword evidence="2" id="KW-1133">Transmembrane helix</keyword>
<evidence type="ECO:0000313" key="4">
    <source>
        <dbReference type="Proteomes" id="UP000260943"/>
    </source>
</evidence>
<feature type="transmembrane region" description="Helical" evidence="2">
    <location>
        <begin position="103"/>
        <end position="124"/>
    </location>
</feature>
<comment type="caution">
    <text evidence="3">The sequence shown here is derived from an EMBL/GenBank/DDBJ whole genome shotgun (WGS) entry which is preliminary data.</text>
</comment>